<dbReference type="EMBL" id="CAJSLV010000046">
    <property type="protein sequence ID" value="CAG6392746.1"/>
    <property type="molecule type" value="Genomic_DNA"/>
</dbReference>
<dbReference type="RefSeq" id="WP_251487652.1">
    <property type="nucleotide sequence ID" value="NZ_CAJSLV010000046.1"/>
</dbReference>
<evidence type="ECO:0000313" key="2">
    <source>
        <dbReference type="Proteomes" id="UP001152519"/>
    </source>
</evidence>
<gene>
    <name evidence="1" type="ORF">SCOCK_180123</name>
</gene>
<name>A0A9W4DJV5_9ACTN</name>
<reference evidence="1" key="1">
    <citation type="submission" date="2021-05" db="EMBL/GenBank/DDBJ databases">
        <authorList>
            <person name="Arsene-Ploetze F."/>
        </authorList>
    </citation>
    <scope>NUCLEOTIDE SEQUENCE</scope>
    <source>
        <strain evidence="1">DSM 42138</strain>
    </source>
</reference>
<keyword evidence="2" id="KW-1185">Reference proteome</keyword>
<evidence type="ECO:0000313" key="1">
    <source>
        <dbReference type="EMBL" id="CAG6392746.1"/>
    </source>
</evidence>
<organism evidence="1 2">
    <name type="scientific">Actinacidiphila cocklensis</name>
    <dbReference type="NCBI Taxonomy" id="887465"/>
    <lineage>
        <taxon>Bacteria</taxon>
        <taxon>Bacillati</taxon>
        <taxon>Actinomycetota</taxon>
        <taxon>Actinomycetes</taxon>
        <taxon>Kitasatosporales</taxon>
        <taxon>Streptomycetaceae</taxon>
        <taxon>Actinacidiphila</taxon>
    </lineage>
</organism>
<accession>A0A9W4DJV5</accession>
<comment type="caution">
    <text evidence="1">The sequence shown here is derived from an EMBL/GenBank/DDBJ whole genome shotgun (WGS) entry which is preliminary data.</text>
</comment>
<protein>
    <submittedName>
        <fullName evidence="1">Uncharacterized protein</fullName>
    </submittedName>
</protein>
<dbReference type="Proteomes" id="UP001152519">
    <property type="component" value="Unassembled WGS sequence"/>
</dbReference>
<dbReference type="AlphaFoldDB" id="A0A9W4DJV5"/>
<sequence>MTTWRERHDAAVADQSAAWAKYLDATQKRGKALQDGVTELGSQAAVARDLGVSRAIVNRAIKALERKQQQP</sequence>
<proteinExistence type="predicted"/>